<dbReference type="PANTHER" id="PTHR31571">
    <property type="entry name" value="ALTERED INHERITANCE OF MITOCHONDRIA PROTEIN 6"/>
    <property type="match status" value="1"/>
</dbReference>
<comment type="caution">
    <text evidence="4">The sequence shown here is derived from an EMBL/GenBank/DDBJ whole genome shotgun (WGS) entry which is preliminary data.</text>
</comment>
<protein>
    <recommendedName>
        <fullName evidence="2">Altered inheritance of mitochondria protein 6</fullName>
    </recommendedName>
</protein>
<feature type="chain" id="PRO_5034946090" description="Altered inheritance of mitochondria protein 6" evidence="3">
    <location>
        <begin position="22"/>
        <end position="460"/>
    </location>
</feature>
<reference evidence="4" key="1">
    <citation type="submission" date="2020-04" db="EMBL/GenBank/DDBJ databases">
        <title>Genome Assembly and Annotation of Botryosphaeria dothidea sdau 11-99, a Latent Pathogen of Apple Fruit Ring Rot in China.</title>
        <authorList>
            <person name="Yu C."/>
            <person name="Diao Y."/>
            <person name="Lu Q."/>
            <person name="Zhao J."/>
            <person name="Cui S."/>
            <person name="Peng C."/>
            <person name="He B."/>
            <person name="Liu H."/>
        </authorList>
    </citation>
    <scope>NUCLEOTIDE SEQUENCE [LARGE SCALE GENOMIC DNA]</scope>
    <source>
        <strain evidence="4">Sdau11-99</strain>
    </source>
</reference>
<dbReference type="EMBL" id="WWBZ02000033">
    <property type="protein sequence ID" value="KAF4307247.1"/>
    <property type="molecule type" value="Genomic_DNA"/>
</dbReference>
<evidence type="ECO:0000256" key="3">
    <source>
        <dbReference type="SAM" id="SignalP"/>
    </source>
</evidence>
<organism evidence="4 5">
    <name type="scientific">Botryosphaeria dothidea</name>
    <dbReference type="NCBI Taxonomy" id="55169"/>
    <lineage>
        <taxon>Eukaryota</taxon>
        <taxon>Fungi</taxon>
        <taxon>Dikarya</taxon>
        <taxon>Ascomycota</taxon>
        <taxon>Pezizomycotina</taxon>
        <taxon>Dothideomycetes</taxon>
        <taxon>Dothideomycetes incertae sedis</taxon>
        <taxon>Botryosphaeriales</taxon>
        <taxon>Botryosphaeriaceae</taxon>
        <taxon>Botryosphaeria</taxon>
    </lineage>
</organism>
<dbReference type="GO" id="GO:0008081">
    <property type="term" value="F:phosphoric diester hydrolase activity"/>
    <property type="evidence" value="ECO:0007669"/>
    <property type="project" value="InterPro"/>
</dbReference>
<gene>
    <name evidence="4" type="ORF">GTA08_BOTSDO05268</name>
</gene>
<evidence type="ECO:0000256" key="1">
    <source>
        <dbReference type="ARBA" id="ARBA00008858"/>
    </source>
</evidence>
<name>A0A8H4IU04_9PEZI</name>
<evidence type="ECO:0000256" key="2">
    <source>
        <dbReference type="ARBA" id="ARBA00014286"/>
    </source>
</evidence>
<comment type="similarity">
    <text evidence="1">Belongs to the AIM6 family.</text>
</comment>
<dbReference type="OrthoDB" id="4153866at2759"/>
<evidence type="ECO:0000313" key="4">
    <source>
        <dbReference type="EMBL" id="KAF4307247.1"/>
    </source>
</evidence>
<dbReference type="Proteomes" id="UP000572817">
    <property type="component" value="Unassembled WGS sequence"/>
</dbReference>
<keyword evidence="3" id="KW-0732">Signal</keyword>
<dbReference type="InterPro" id="IPR051236">
    <property type="entry name" value="HAT_RTT109-like"/>
</dbReference>
<dbReference type="GO" id="GO:0006629">
    <property type="term" value="P:lipid metabolic process"/>
    <property type="evidence" value="ECO:0007669"/>
    <property type="project" value="InterPro"/>
</dbReference>
<sequence length="460" mass="52672">MRSLTFYVLPLALTTTNTARAWPVEQAQVQNFYYTTVPTGNYVNYVTFSFSSGGTYTTCTRDDSLLEDVWYDCDDKQTQFRLDKTNANLYIKGRFDSHGWDSVSRSRQHDIFKTYLSDNPSLWLLIAYFKVKSMLRVSPPPNDFSRISSLWEEPDDAIPLIDYYSGRRKHSKIAPLPCHSHNDYWRKVPFFEAISYGCASVEADVWLPPPSEPLRQEFGEDIINIELQVGHSLDSLTYERTLDSLYLRPLFRMLYERWSPEDGSTSGIFESSPSTTLVLLIDFKPSEDIYAVWRALQIHLIIFRDYHWLTYWDNEKNKRVTGPLTIVATGDAPFDEIVASPFNDVFYDAPLDRLTTDHRYNASNSYYASASLSNLAGKPMLGRSLNDAQTDKVKSYTSLAEEKGLVARVWDIPSWPVATRNKIWEQLLGAGVGVLNVDDFGTATKKDWRLCKIAGIELCT</sequence>
<evidence type="ECO:0000313" key="5">
    <source>
        <dbReference type="Proteomes" id="UP000572817"/>
    </source>
</evidence>
<proteinExistence type="inferred from homology"/>
<accession>A0A8H4IU04</accession>
<dbReference type="AlphaFoldDB" id="A0A8H4IU04"/>
<dbReference type="PANTHER" id="PTHR31571:SF1">
    <property type="entry name" value="ALTERED INHERITANCE OF MITOCHONDRIA PROTEIN 6"/>
    <property type="match status" value="1"/>
</dbReference>
<dbReference type="SUPFAM" id="SSF51695">
    <property type="entry name" value="PLC-like phosphodiesterases"/>
    <property type="match status" value="1"/>
</dbReference>
<keyword evidence="5" id="KW-1185">Reference proteome</keyword>
<feature type="signal peptide" evidence="3">
    <location>
        <begin position="1"/>
        <end position="21"/>
    </location>
</feature>
<dbReference type="InterPro" id="IPR017946">
    <property type="entry name" value="PLC-like_Pdiesterase_TIM-brl"/>
</dbReference>